<dbReference type="AlphaFoldDB" id="A0A1G8GPY8"/>
<protein>
    <submittedName>
        <fullName evidence="3">Putative spermidine/putrescine transport system substrate-binding protein</fullName>
    </submittedName>
</protein>
<dbReference type="PANTHER" id="PTHR30222:SF2">
    <property type="entry name" value="ABC TRANSPORTER SUBSTRATE-BINDING PROTEIN"/>
    <property type="match status" value="1"/>
</dbReference>
<dbReference type="InterPro" id="IPR006059">
    <property type="entry name" value="SBP"/>
</dbReference>
<accession>A0A1G8GPY8</accession>
<evidence type="ECO:0000256" key="1">
    <source>
        <dbReference type="ARBA" id="ARBA00022729"/>
    </source>
</evidence>
<name>A0A1G8GPY8_9PSED</name>
<gene>
    <name evidence="3" type="ORF">SAMN05216605_109214</name>
</gene>
<evidence type="ECO:0000313" key="3">
    <source>
        <dbReference type="EMBL" id="SDH96495.1"/>
    </source>
</evidence>
<dbReference type="STRING" id="89065.SAMN05216605_109214"/>
<evidence type="ECO:0000256" key="2">
    <source>
        <dbReference type="SAM" id="SignalP"/>
    </source>
</evidence>
<keyword evidence="1 2" id="KW-0732">Signal</keyword>
<dbReference type="Pfam" id="PF13416">
    <property type="entry name" value="SBP_bac_8"/>
    <property type="match status" value="1"/>
</dbReference>
<dbReference type="CDD" id="cd13589">
    <property type="entry name" value="PBP2_polyamine_RpCGA009"/>
    <property type="match status" value="1"/>
</dbReference>
<feature type="chain" id="PRO_5010321501" evidence="2">
    <location>
        <begin position="30"/>
        <end position="353"/>
    </location>
</feature>
<feature type="signal peptide" evidence="2">
    <location>
        <begin position="1"/>
        <end position="29"/>
    </location>
</feature>
<dbReference type="EMBL" id="FNCO01000009">
    <property type="protein sequence ID" value="SDH96495.1"/>
    <property type="molecule type" value="Genomic_DNA"/>
</dbReference>
<dbReference type="RefSeq" id="WP_074754346.1">
    <property type="nucleotide sequence ID" value="NZ_FNCO01000009.1"/>
</dbReference>
<evidence type="ECO:0000313" key="4">
    <source>
        <dbReference type="Proteomes" id="UP000182894"/>
    </source>
</evidence>
<dbReference type="Proteomes" id="UP000182894">
    <property type="component" value="Unassembled WGS sequence"/>
</dbReference>
<reference evidence="4" key="1">
    <citation type="submission" date="2016-10" db="EMBL/GenBank/DDBJ databases">
        <authorList>
            <person name="Varghese N."/>
            <person name="Submissions S."/>
        </authorList>
    </citation>
    <scope>NUCLEOTIDE SEQUENCE [LARGE SCALE GENOMIC DNA]</scope>
    <source>
        <strain evidence="4">ATCC 700689</strain>
    </source>
</reference>
<sequence>MHKKHKPCHALAALAFAVAGLAAAQTASARDLTIVSWGGNFQDAQREIFFTPFAQQTGKKVLDQSWDGGVGVLDAKVKVGNPNWDVVEVEAEDLALGCDSGLYEKIDWAKVGNKADFIPEAVNDCGVGAIVWNTGVAWDGDKLKTAPTSWADFFDTQKFPGKRGLRKGPKYSLEFALIADGVKPADVYKVLRTPEGVDRAFNKLNSIKSSIVWWEAGAQPLQMLSAGDVVMSSAYNGRITGFNRNEGKHFKFLWNGSVSAIDSWTVLKGSENKAAAMDFIAFASKPENLSKLPKFIAYGLPNKKANDLVPADLKADLPTTPDNLAAALPLDVEFWVDNTESLTERFNAWIAQK</sequence>
<keyword evidence="4" id="KW-1185">Reference proteome</keyword>
<organism evidence="3 4">
    <name type="scientific">Pseudomonas abietaniphila</name>
    <dbReference type="NCBI Taxonomy" id="89065"/>
    <lineage>
        <taxon>Bacteria</taxon>
        <taxon>Pseudomonadati</taxon>
        <taxon>Pseudomonadota</taxon>
        <taxon>Gammaproteobacteria</taxon>
        <taxon>Pseudomonadales</taxon>
        <taxon>Pseudomonadaceae</taxon>
        <taxon>Pseudomonas</taxon>
    </lineage>
</organism>
<proteinExistence type="predicted"/>
<dbReference type="SUPFAM" id="SSF53850">
    <property type="entry name" value="Periplasmic binding protein-like II"/>
    <property type="match status" value="1"/>
</dbReference>
<dbReference type="Gene3D" id="3.40.190.10">
    <property type="entry name" value="Periplasmic binding protein-like II"/>
    <property type="match status" value="2"/>
</dbReference>
<dbReference type="OrthoDB" id="9815444at2"/>
<dbReference type="PANTHER" id="PTHR30222">
    <property type="entry name" value="SPERMIDINE/PUTRESCINE-BINDING PERIPLASMIC PROTEIN"/>
    <property type="match status" value="1"/>
</dbReference>